<dbReference type="Proteomes" id="UP001218218">
    <property type="component" value="Unassembled WGS sequence"/>
</dbReference>
<accession>A0AAD7AM91</accession>
<feature type="region of interest" description="Disordered" evidence="2">
    <location>
        <begin position="987"/>
        <end position="1022"/>
    </location>
</feature>
<reference evidence="3" key="1">
    <citation type="submission" date="2023-03" db="EMBL/GenBank/DDBJ databases">
        <title>Massive genome expansion in bonnet fungi (Mycena s.s.) driven by repeated elements and novel gene families across ecological guilds.</title>
        <authorList>
            <consortium name="Lawrence Berkeley National Laboratory"/>
            <person name="Harder C.B."/>
            <person name="Miyauchi S."/>
            <person name="Viragh M."/>
            <person name="Kuo A."/>
            <person name="Thoen E."/>
            <person name="Andreopoulos B."/>
            <person name="Lu D."/>
            <person name="Skrede I."/>
            <person name="Drula E."/>
            <person name="Henrissat B."/>
            <person name="Morin E."/>
            <person name="Kohler A."/>
            <person name="Barry K."/>
            <person name="LaButti K."/>
            <person name="Morin E."/>
            <person name="Salamov A."/>
            <person name="Lipzen A."/>
            <person name="Mereny Z."/>
            <person name="Hegedus B."/>
            <person name="Baldrian P."/>
            <person name="Stursova M."/>
            <person name="Weitz H."/>
            <person name="Taylor A."/>
            <person name="Grigoriev I.V."/>
            <person name="Nagy L.G."/>
            <person name="Martin F."/>
            <person name="Kauserud H."/>
        </authorList>
    </citation>
    <scope>NUCLEOTIDE SEQUENCE</scope>
    <source>
        <strain evidence="3">CBHHK002</strain>
    </source>
</reference>
<evidence type="ECO:0000313" key="3">
    <source>
        <dbReference type="EMBL" id="KAJ7362453.1"/>
    </source>
</evidence>
<dbReference type="AlphaFoldDB" id="A0AAD7AM91"/>
<feature type="compositionally biased region" description="Basic and acidic residues" evidence="2">
    <location>
        <begin position="185"/>
        <end position="200"/>
    </location>
</feature>
<evidence type="ECO:0000256" key="1">
    <source>
        <dbReference type="SAM" id="Coils"/>
    </source>
</evidence>
<keyword evidence="4" id="KW-1185">Reference proteome</keyword>
<dbReference type="EMBL" id="JARIHO010000004">
    <property type="protein sequence ID" value="KAJ7362453.1"/>
    <property type="molecule type" value="Genomic_DNA"/>
</dbReference>
<feature type="compositionally biased region" description="Acidic residues" evidence="2">
    <location>
        <begin position="1012"/>
        <end position="1022"/>
    </location>
</feature>
<feature type="compositionally biased region" description="Basic and acidic residues" evidence="2">
    <location>
        <begin position="999"/>
        <end position="1011"/>
    </location>
</feature>
<protein>
    <submittedName>
        <fullName evidence="3">Uncharacterized protein</fullName>
    </submittedName>
</protein>
<name>A0AAD7AM91_9AGAR</name>
<comment type="caution">
    <text evidence="3">The sequence shown here is derived from an EMBL/GenBank/DDBJ whole genome shotgun (WGS) entry which is preliminary data.</text>
</comment>
<proteinExistence type="predicted"/>
<organism evidence="3 4">
    <name type="scientific">Mycena albidolilacea</name>
    <dbReference type="NCBI Taxonomy" id="1033008"/>
    <lineage>
        <taxon>Eukaryota</taxon>
        <taxon>Fungi</taxon>
        <taxon>Dikarya</taxon>
        <taxon>Basidiomycota</taxon>
        <taxon>Agaricomycotina</taxon>
        <taxon>Agaricomycetes</taxon>
        <taxon>Agaricomycetidae</taxon>
        <taxon>Agaricales</taxon>
        <taxon>Marasmiineae</taxon>
        <taxon>Mycenaceae</taxon>
        <taxon>Mycena</taxon>
    </lineage>
</organism>
<evidence type="ECO:0000313" key="4">
    <source>
        <dbReference type="Proteomes" id="UP001218218"/>
    </source>
</evidence>
<keyword evidence="1" id="KW-0175">Coiled coil</keyword>
<evidence type="ECO:0000256" key="2">
    <source>
        <dbReference type="SAM" id="MobiDB-lite"/>
    </source>
</evidence>
<feature type="region of interest" description="Disordered" evidence="2">
    <location>
        <begin position="179"/>
        <end position="200"/>
    </location>
</feature>
<sequence>MSEVAGAMLEQQQAQTLARWGAKKQTKCQGFGEIPGTCPRGGTPTIGSFGVLGVARRIEHVSYGCGCIRYELGWGLGAHAIWEYSCKADSKTRAKSAVYQLNQTISDLQAALETSNAHILRLDTEIADLQAQNTSLASMVTALAKTSDSLSLRLKASEKAHSDSTSDLAAEQCALQKSRKRVKHLEHDKKKASLARKTDQRSHSAAISALNIELYNHLLQLSSLTTERNTLQANILSHHQSTAAAADTSNKLRKERKLFRMQLTEISTWNAKSGRMYSMETRRLVLRIAKAGAAEDKVRDVIIWCAEVFGVHVLNLGLSARIVGRMKKEGGYISLIQIGREITTMYGFTESSDGTSYRKTNLECQSISGMVPTYTHGVDDSDPTTWKPETRFLEVAPSLRHTAQAQVDGTKLLATKIAKAVTNSPSAVAEGLTMDYKDWFRKQIGQMADHAADQRLKFEIVGEIKHEILIEDLGAEETSTWAPDELIEALLAISKEEVESIAGKPCDELNDEEWRSIARQLVDAQLGEDTYDQLSDDMQALTDFLISGGCCGHKDMKAFRGGCKRMAGTWLPGQEPVLLANKANSSTIRLGDKDSAAVRAAEDASTRGVVKATALLGSLLRNKDEDKGYQDKYLMFMQEILFALCGETDVRRFPATSQTRYGSHGRAAAVVTKHHSLISELITNICDGKTKAGANHVEESYLKALAYCSKTGQEWDATQPLDLVEIHRKIPRFCESVAANPSLLLDPSTQLTLDGEPFHDRNVHLAALVLAPDLPDLERMISAMFSGAAETWIRFTLEFAVGGPIDLIPAEIRPKLYIPSTNDHNEGGLGSFRVHIRYHPHNTPHSFSALERYHRNNTEAFAKKYLTAEDLLYVMREVRIEDASGSHAAFRKAVVEELEREAEEHRTKVAETKAKKTKKEAALRAVGVEKDKEVLHRMTVVQLKEQFDICKLLIRDPIILKTMLVSIPKRADKLNAVLAALDRLAPASEATPSAGDAEADVHMADAEKDDFANEEDEEELYH</sequence>
<gene>
    <name evidence="3" type="ORF">DFH08DRAFT_799483</name>
</gene>
<feature type="coiled-coil region" evidence="1">
    <location>
        <begin position="888"/>
        <end position="915"/>
    </location>
</feature>